<dbReference type="InterPro" id="IPR010255">
    <property type="entry name" value="Haem_peroxidase_sf"/>
</dbReference>
<dbReference type="HAMAP" id="MF_01961">
    <property type="entry name" value="Catal_peroxid"/>
    <property type="match status" value="1"/>
</dbReference>
<comment type="function">
    <text evidence="12">Bifunctional enzyme with both catalase and broad-spectrum peroxidase activity.</text>
</comment>
<evidence type="ECO:0000256" key="9">
    <source>
        <dbReference type="ARBA" id="ARBA00060838"/>
    </source>
</evidence>
<dbReference type="GO" id="GO:0020037">
    <property type="term" value="F:heme binding"/>
    <property type="evidence" value="ECO:0007669"/>
    <property type="project" value="InterPro"/>
</dbReference>
<dbReference type="PRINTS" id="PR00460">
    <property type="entry name" value="BPEROXIDASE"/>
</dbReference>
<evidence type="ECO:0000256" key="3">
    <source>
        <dbReference type="ARBA" id="ARBA00022723"/>
    </source>
</evidence>
<keyword evidence="6 12" id="KW-0376">Hydrogen peroxide</keyword>
<evidence type="ECO:0000256" key="5">
    <source>
        <dbReference type="ARBA" id="ARBA00023004"/>
    </source>
</evidence>
<evidence type="ECO:0000259" key="15">
    <source>
        <dbReference type="Pfam" id="PF00141"/>
    </source>
</evidence>
<dbReference type="EC" id="1.11.1.21" evidence="10 12"/>
<feature type="site" description="Transition state stabilizer" evidence="12">
    <location>
        <position position="88"/>
    </location>
</feature>
<feature type="cross-link" description="Tryptophyl-tyrosyl-methioninium (Tyr-Met) (with Trp-91)" evidence="12">
    <location>
        <begin position="242"/>
        <end position="268"/>
    </location>
</feature>
<dbReference type="InterPro" id="IPR002016">
    <property type="entry name" value="Haem_peroxidase"/>
</dbReference>
<evidence type="ECO:0000256" key="14">
    <source>
        <dbReference type="SAM" id="MobiDB-lite"/>
    </source>
</evidence>
<evidence type="ECO:0000256" key="13">
    <source>
        <dbReference type="RuleBase" id="RU003451"/>
    </source>
</evidence>
<dbReference type="Pfam" id="PF00141">
    <property type="entry name" value="peroxidase"/>
    <property type="match status" value="2"/>
</dbReference>
<evidence type="ECO:0000256" key="8">
    <source>
        <dbReference type="ARBA" id="ARBA00051651"/>
    </source>
</evidence>
<feature type="domain" description="Plant heme peroxidase family profile" evidence="15">
    <location>
        <begin position="79"/>
        <end position="413"/>
    </location>
</feature>
<dbReference type="CDD" id="cd00649">
    <property type="entry name" value="catalase_peroxidase_1"/>
    <property type="match status" value="1"/>
</dbReference>
<comment type="caution">
    <text evidence="12">Lacks conserved residue(s) required for the propagation of feature annotation.</text>
</comment>
<dbReference type="FunFam" id="1.10.420.10:FF:000002">
    <property type="entry name" value="Catalase-peroxidase"/>
    <property type="match status" value="1"/>
</dbReference>
<comment type="subunit">
    <text evidence="12">Homodimer or homotetramer.</text>
</comment>
<dbReference type="Gene3D" id="1.10.520.10">
    <property type="match status" value="2"/>
</dbReference>
<comment type="cofactor">
    <cofactor evidence="12">
        <name>heme b</name>
        <dbReference type="ChEBI" id="CHEBI:60344"/>
    </cofactor>
    <text evidence="12">Binds 1 heme b (iron(II)-protoporphyrin IX) group per dimer.</text>
</comment>
<keyword evidence="4 12" id="KW-0560">Oxidoreductase</keyword>
<evidence type="ECO:0000256" key="10">
    <source>
        <dbReference type="ARBA" id="ARBA00067012"/>
    </source>
</evidence>
<dbReference type="GO" id="GO:0004096">
    <property type="term" value="F:catalase activity"/>
    <property type="evidence" value="ECO:0007669"/>
    <property type="project" value="UniProtKB-UniRule"/>
</dbReference>
<dbReference type="SUPFAM" id="SSF48113">
    <property type="entry name" value="Heme-dependent peroxidases"/>
    <property type="match status" value="2"/>
</dbReference>
<evidence type="ECO:0000313" key="16">
    <source>
        <dbReference type="EMBL" id="VVO67112.1"/>
    </source>
</evidence>
<dbReference type="GO" id="GO:0070301">
    <property type="term" value="P:cellular response to hydrogen peroxide"/>
    <property type="evidence" value="ECO:0007669"/>
    <property type="project" value="TreeGrafter"/>
</dbReference>
<dbReference type="PANTHER" id="PTHR30555">
    <property type="entry name" value="HYDROPEROXIDASE I, BIFUNCTIONAL CATALASE-PEROXIDASE"/>
    <property type="match status" value="1"/>
</dbReference>
<dbReference type="GO" id="GO:0005829">
    <property type="term" value="C:cytosol"/>
    <property type="evidence" value="ECO:0007669"/>
    <property type="project" value="TreeGrafter"/>
</dbReference>
<evidence type="ECO:0000313" key="17">
    <source>
        <dbReference type="Proteomes" id="UP000327111"/>
    </source>
</evidence>
<gene>
    <name evidence="12 16" type="primary">katG</name>
    <name evidence="16" type="ORF">PS854_01095</name>
</gene>
<dbReference type="PANTHER" id="PTHR30555:SF0">
    <property type="entry name" value="CATALASE-PEROXIDASE"/>
    <property type="match status" value="1"/>
</dbReference>
<feature type="region of interest" description="Disordered" evidence="14">
    <location>
        <begin position="194"/>
        <end position="224"/>
    </location>
</feature>
<dbReference type="InterPro" id="IPR000763">
    <property type="entry name" value="Catalase_peroxidase"/>
</dbReference>
<feature type="domain" description="Plant heme peroxidase family profile" evidence="15">
    <location>
        <begin position="421"/>
        <end position="724"/>
    </location>
</feature>
<evidence type="ECO:0000256" key="12">
    <source>
        <dbReference type="HAMAP-Rule" id="MF_01961"/>
    </source>
</evidence>
<dbReference type="InterPro" id="IPR019794">
    <property type="entry name" value="Peroxidases_AS"/>
</dbReference>
<comment type="catalytic activity">
    <reaction evidence="7 12 13">
        <text>2 H2O2 = O2 + 2 H2O</text>
        <dbReference type="Rhea" id="RHEA:20309"/>
        <dbReference type="ChEBI" id="CHEBI:15377"/>
        <dbReference type="ChEBI" id="CHEBI:15379"/>
        <dbReference type="ChEBI" id="CHEBI:16240"/>
        <dbReference type="EC" id="1.11.1.21"/>
    </reaction>
</comment>
<evidence type="ECO:0000256" key="4">
    <source>
        <dbReference type="ARBA" id="ARBA00023002"/>
    </source>
</evidence>
<dbReference type="AlphaFoldDB" id="A0A5E7HUU3"/>
<dbReference type="InterPro" id="IPR019793">
    <property type="entry name" value="Peroxidases_heam-ligand_BS"/>
</dbReference>
<dbReference type="PROSITE" id="PS00436">
    <property type="entry name" value="PEROXIDASE_2"/>
    <property type="match status" value="1"/>
</dbReference>
<organism evidence="16 17">
    <name type="scientific">Pseudomonas fluorescens</name>
    <dbReference type="NCBI Taxonomy" id="294"/>
    <lineage>
        <taxon>Bacteria</taxon>
        <taxon>Pseudomonadati</taxon>
        <taxon>Pseudomonadota</taxon>
        <taxon>Gammaproteobacteria</taxon>
        <taxon>Pseudomonadales</taxon>
        <taxon>Pseudomonadaceae</taxon>
        <taxon>Pseudomonas</taxon>
    </lineage>
</organism>
<reference evidence="16 17" key="1">
    <citation type="submission" date="2019-09" db="EMBL/GenBank/DDBJ databases">
        <authorList>
            <person name="Chandra G."/>
            <person name="Truman W A."/>
        </authorList>
    </citation>
    <scope>NUCLEOTIDE SEQUENCE [LARGE SCALE GENOMIC DNA]</scope>
    <source>
        <strain evidence="16">PS854</strain>
    </source>
</reference>
<evidence type="ECO:0000256" key="7">
    <source>
        <dbReference type="ARBA" id="ARBA00049145"/>
    </source>
</evidence>
<dbReference type="Gene3D" id="1.10.420.10">
    <property type="entry name" value="Peroxidase, domain 2"/>
    <property type="match status" value="2"/>
</dbReference>
<accession>A0A5E7HUU3</accession>
<dbReference type="FunFam" id="1.10.520.10:FF:000002">
    <property type="entry name" value="Catalase-peroxidase"/>
    <property type="match status" value="1"/>
</dbReference>
<name>A0A5E7HUU3_PSEFL</name>
<dbReference type="NCBIfam" id="TIGR00198">
    <property type="entry name" value="cat_per_HPI"/>
    <property type="match status" value="1"/>
</dbReference>
<dbReference type="PRINTS" id="PR00458">
    <property type="entry name" value="PEROXIDASE"/>
</dbReference>
<comment type="PTM">
    <text evidence="12">Formation of the three residue Trp-Tyr-Met cross-link is important for the catalase, but not the peroxidase activity of the enzyme.</text>
</comment>
<dbReference type="NCBIfam" id="NF011635">
    <property type="entry name" value="PRK15061.1"/>
    <property type="match status" value="1"/>
</dbReference>
<keyword evidence="3 12" id="KW-0479">Metal-binding</keyword>
<keyword evidence="2 12" id="KW-0349">Heme</keyword>
<dbReference type="FunFam" id="1.10.420.10:FF:000004">
    <property type="entry name" value="Catalase-peroxidase"/>
    <property type="match status" value="1"/>
</dbReference>
<protein>
    <recommendedName>
        <fullName evidence="11 12">Catalase-peroxidase</fullName>
        <shortName evidence="12">CP</shortName>
        <ecNumber evidence="10 12">1.11.1.21</ecNumber>
    </recommendedName>
    <alternativeName>
        <fullName evidence="12">Peroxidase/catalase</fullName>
    </alternativeName>
</protein>
<dbReference type="PROSITE" id="PS00435">
    <property type="entry name" value="PEROXIDASE_1"/>
    <property type="match status" value="1"/>
</dbReference>
<evidence type="ECO:0000256" key="2">
    <source>
        <dbReference type="ARBA" id="ARBA00022617"/>
    </source>
</evidence>
<dbReference type="GO" id="GO:0042744">
    <property type="term" value="P:hydrogen peroxide catabolic process"/>
    <property type="evidence" value="ECO:0007669"/>
    <property type="project" value="UniProtKB-KW"/>
</dbReference>
<evidence type="ECO:0000256" key="11">
    <source>
        <dbReference type="ARBA" id="ARBA00074141"/>
    </source>
</evidence>
<dbReference type="CDD" id="cd08200">
    <property type="entry name" value="catalase_peroxidase_2"/>
    <property type="match status" value="1"/>
</dbReference>
<dbReference type="RefSeq" id="WP_150732588.1">
    <property type="nucleotide sequence ID" value="NZ_CABVIF010000002.1"/>
</dbReference>
<comment type="catalytic activity">
    <reaction evidence="8 12 13">
        <text>H2O2 + AH2 = A + 2 H2O</text>
        <dbReference type="Rhea" id="RHEA:30275"/>
        <dbReference type="ChEBI" id="CHEBI:13193"/>
        <dbReference type="ChEBI" id="CHEBI:15377"/>
        <dbReference type="ChEBI" id="CHEBI:16240"/>
        <dbReference type="ChEBI" id="CHEBI:17499"/>
        <dbReference type="EC" id="1.11.1.21"/>
    </reaction>
</comment>
<feature type="active site" description="Proton acceptor" evidence="12">
    <location>
        <position position="92"/>
    </location>
</feature>
<proteinExistence type="inferred from homology"/>
<evidence type="ECO:0000256" key="1">
    <source>
        <dbReference type="ARBA" id="ARBA00022559"/>
    </source>
</evidence>
<comment type="similarity">
    <text evidence="9 12 13">Belongs to the peroxidase family. Peroxidase/catalase subfamily.</text>
</comment>
<keyword evidence="5 12" id="KW-0408">Iron</keyword>
<sequence>MATESKCPFHQAAGGGTTNRDWWPNQLNLKILHQHSSLSDPMDEGFDYAEAFKALDFAAVKRDLTALMTDSQDWWPADFGHYGPLFVRMAWHAAGTYRTGDGRGGAGSGQQRFAPLNSWPDNVSLDKARRLLWPIKQKYGRNISWADLIVLTGNVALESMGFKTFGFSGGRADVWEPDEDVYWGSESKWLAGDSRYGKNDEPMQKPGEGPLVAEPGENEDTRVEPGRNLENPLAAVQMGLIYVNPEGPEANPDPVAAGLDIRETFGRMAMNDEETVALIAGGHAFGKTHGAGPADNVGPEPEAAGLEEQGLGWRNTFGTGKGADTITSGLEVTWTTTPTQWSNNFLENVFGFEWELTKSPAGAHQWTPKNGAGAGIIPDAHDPSKRRNPTMLTTDLALRFDPIYEPISRRFLENPDQLADAFARAWFKLIHRDMGPLSRYLGPEMPNEILLWQDPIPEVDHELVNDSDVAALKSKLLASGLSVSQLVSTAWAAASTFRGSDKRGGANGGRLRLAPQKFWQANQPDQLGNVLGKLEGIQQEFNAGGKKISLADLIVLAGSVGVEQAAKNAGQTVTVPFTPGRADASQEQTDVESFGFLEPIADGFRNYLKGRYTVPAEKLLIDKAQLLTLTAPEMTALIGGMRVLNTNVGKTAHGVFTSRPEALTNDFFTNLLDMGVEWKPVSEANEEFTGRDRKTGQQKWTATRVDLVFGSNSQLRALAEVYASAGGQEKLVKDFVAAWTKVMNLDRFDLKK</sequence>
<keyword evidence="1 12" id="KW-0575">Peroxidase</keyword>
<feature type="binding site" description="axial binding residue" evidence="12">
    <location>
        <position position="283"/>
    </location>
    <ligand>
        <name>heme b</name>
        <dbReference type="ChEBI" id="CHEBI:60344"/>
    </ligand>
    <ligandPart>
        <name>Fe</name>
        <dbReference type="ChEBI" id="CHEBI:18248"/>
    </ligandPart>
</feature>
<dbReference type="GO" id="GO:0046872">
    <property type="term" value="F:metal ion binding"/>
    <property type="evidence" value="ECO:0007669"/>
    <property type="project" value="UniProtKB-KW"/>
</dbReference>
<dbReference type="Proteomes" id="UP000327111">
    <property type="component" value="Unassembled WGS sequence"/>
</dbReference>
<dbReference type="EMBL" id="CABVIF010000002">
    <property type="protein sequence ID" value="VVO67112.1"/>
    <property type="molecule type" value="Genomic_DNA"/>
</dbReference>
<evidence type="ECO:0000256" key="6">
    <source>
        <dbReference type="ARBA" id="ARBA00023324"/>
    </source>
</evidence>